<evidence type="ECO:0000256" key="2">
    <source>
        <dbReference type="ARBA" id="ARBA00010349"/>
    </source>
</evidence>
<dbReference type="InterPro" id="IPR003210">
    <property type="entry name" value="Signal_recog_particle_SRP14"/>
</dbReference>
<comment type="similarity">
    <text evidence="2 7">Belongs to the SRP14 family.</text>
</comment>
<keyword evidence="3 7" id="KW-0963">Cytoplasm</keyword>
<organism evidence="9 10">
    <name type="scientific">Catenaria anguillulae PL171</name>
    <dbReference type="NCBI Taxonomy" id="765915"/>
    <lineage>
        <taxon>Eukaryota</taxon>
        <taxon>Fungi</taxon>
        <taxon>Fungi incertae sedis</taxon>
        <taxon>Blastocladiomycota</taxon>
        <taxon>Blastocladiomycetes</taxon>
        <taxon>Blastocladiales</taxon>
        <taxon>Catenariaceae</taxon>
        <taxon>Catenaria</taxon>
    </lineage>
</organism>
<feature type="region of interest" description="Disordered" evidence="8">
    <location>
        <begin position="107"/>
        <end position="154"/>
    </location>
</feature>
<dbReference type="Gene3D" id="3.30.720.10">
    <property type="entry name" value="Signal recognition particle alu RNA binding heterodimer, srp9/1"/>
    <property type="match status" value="1"/>
</dbReference>
<dbReference type="STRING" id="765915.A0A1Y2HL54"/>
<dbReference type="SUPFAM" id="SSF54762">
    <property type="entry name" value="Signal recognition particle alu RNA binding heterodimer, SRP9/14"/>
    <property type="match status" value="1"/>
</dbReference>
<proteinExistence type="inferred from homology"/>
<name>A0A1Y2HL54_9FUNG</name>
<dbReference type="GO" id="GO:0006614">
    <property type="term" value="P:SRP-dependent cotranslational protein targeting to membrane"/>
    <property type="evidence" value="ECO:0007669"/>
    <property type="project" value="UniProtKB-UniRule"/>
</dbReference>
<dbReference type="InterPro" id="IPR009018">
    <property type="entry name" value="Signal_recog_particle_SRP9/14"/>
</dbReference>
<dbReference type="Pfam" id="PF02290">
    <property type="entry name" value="SRP14"/>
    <property type="match status" value="1"/>
</dbReference>
<comment type="function">
    <text evidence="7">Component of the signal recognition particle (SRP) complex, a ribonucleoprotein complex that mediates the cotranslational targeting of secretory and membrane proteins to the endoplasmic reticulum (ER).</text>
</comment>
<dbReference type="GO" id="GO:0008312">
    <property type="term" value="F:7S RNA binding"/>
    <property type="evidence" value="ECO:0007669"/>
    <property type="project" value="UniProtKB-UniRule"/>
</dbReference>
<evidence type="ECO:0000256" key="1">
    <source>
        <dbReference type="ARBA" id="ARBA00004496"/>
    </source>
</evidence>
<dbReference type="GO" id="GO:0005786">
    <property type="term" value="C:signal recognition particle, endoplasmic reticulum targeting"/>
    <property type="evidence" value="ECO:0007669"/>
    <property type="project" value="UniProtKB-UniRule"/>
</dbReference>
<dbReference type="Proteomes" id="UP000193411">
    <property type="component" value="Unassembled WGS sequence"/>
</dbReference>
<evidence type="ECO:0000313" key="10">
    <source>
        <dbReference type="Proteomes" id="UP000193411"/>
    </source>
</evidence>
<evidence type="ECO:0000313" key="9">
    <source>
        <dbReference type="EMBL" id="ORZ35310.1"/>
    </source>
</evidence>
<dbReference type="OrthoDB" id="19209at2759"/>
<comment type="subcellular location">
    <subcellularLocation>
        <location evidence="1 7">Cytoplasm</location>
    </subcellularLocation>
</comment>
<feature type="compositionally biased region" description="Gly residues" evidence="8">
    <location>
        <begin position="144"/>
        <end position="154"/>
    </location>
</feature>
<dbReference type="GO" id="GO:0030942">
    <property type="term" value="F:endoplasmic reticulum signal peptide binding"/>
    <property type="evidence" value="ECO:0007669"/>
    <property type="project" value="UniProtKB-UniRule"/>
</dbReference>
<sequence>MVLVTNEEFLLRLETAFQNAATKGTVFLSMKRQLKEDQGSSSKPAKGDKNAMEVDVKEEPGAQGDEEFSCLMRAKQGSKTKFSTLIHPDDTDKFLEQYAQVVKRNASNLFPESPVPSSVPSLPSSGSSGASLEVTAGGKKKGNKAGGGGVKAEK</sequence>
<protein>
    <recommendedName>
        <fullName evidence="7">Signal recognition particle subunit SRP14</fullName>
    </recommendedName>
    <alternativeName>
        <fullName evidence="7">Signal recognition particle 14 kDa protein</fullName>
    </alternativeName>
</protein>
<feature type="region of interest" description="Disordered" evidence="8">
    <location>
        <begin position="35"/>
        <end position="66"/>
    </location>
</feature>
<keyword evidence="4 7" id="KW-0694">RNA-binding</keyword>
<keyword evidence="5 7" id="KW-0733">Signal recognition particle</keyword>
<evidence type="ECO:0000256" key="7">
    <source>
        <dbReference type="RuleBase" id="RU368100"/>
    </source>
</evidence>
<keyword evidence="6 7" id="KW-0687">Ribonucleoprotein</keyword>
<evidence type="ECO:0000256" key="4">
    <source>
        <dbReference type="ARBA" id="ARBA00022884"/>
    </source>
</evidence>
<evidence type="ECO:0000256" key="6">
    <source>
        <dbReference type="ARBA" id="ARBA00023274"/>
    </source>
</evidence>
<feature type="compositionally biased region" description="Low complexity" evidence="8">
    <location>
        <begin position="111"/>
        <end position="137"/>
    </location>
</feature>
<gene>
    <name evidence="9" type="ORF">BCR44DRAFT_330730</name>
</gene>
<evidence type="ECO:0000256" key="3">
    <source>
        <dbReference type="ARBA" id="ARBA00022490"/>
    </source>
</evidence>
<evidence type="ECO:0000256" key="5">
    <source>
        <dbReference type="ARBA" id="ARBA00023135"/>
    </source>
</evidence>
<reference evidence="9 10" key="1">
    <citation type="submission" date="2016-07" db="EMBL/GenBank/DDBJ databases">
        <title>Pervasive Adenine N6-methylation of Active Genes in Fungi.</title>
        <authorList>
            <consortium name="DOE Joint Genome Institute"/>
            <person name="Mondo S.J."/>
            <person name="Dannebaum R.O."/>
            <person name="Kuo R.C."/>
            <person name="Labutti K."/>
            <person name="Haridas S."/>
            <person name="Kuo A."/>
            <person name="Salamov A."/>
            <person name="Ahrendt S.R."/>
            <person name="Lipzen A."/>
            <person name="Sullivan W."/>
            <person name="Andreopoulos W.B."/>
            <person name="Clum A."/>
            <person name="Lindquist E."/>
            <person name="Daum C."/>
            <person name="Ramamoorthy G.K."/>
            <person name="Gryganskyi A."/>
            <person name="Culley D."/>
            <person name="Magnuson J.K."/>
            <person name="James T.Y."/>
            <person name="O'Malley M.A."/>
            <person name="Stajich J.E."/>
            <person name="Spatafora J.W."/>
            <person name="Visel A."/>
            <person name="Grigoriev I.V."/>
        </authorList>
    </citation>
    <scope>NUCLEOTIDE SEQUENCE [LARGE SCALE GENOMIC DNA]</scope>
    <source>
        <strain evidence="9 10">PL171</strain>
    </source>
</reference>
<dbReference type="EMBL" id="MCFL01000023">
    <property type="protein sequence ID" value="ORZ35310.1"/>
    <property type="molecule type" value="Genomic_DNA"/>
</dbReference>
<accession>A0A1Y2HL54</accession>
<comment type="caution">
    <text evidence="9">The sequence shown here is derived from an EMBL/GenBank/DDBJ whole genome shotgun (WGS) entry which is preliminary data.</text>
</comment>
<feature type="compositionally biased region" description="Basic and acidic residues" evidence="8">
    <location>
        <begin position="45"/>
        <end position="60"/>
    </location>
</feature>
<comment type="subunit">
    <text evidence="7">Component of a fungal signal recognition particle (SRP) complex that consists of a 7SL RNA molecule (scR1) and at least six protein subunits: SRP72, SRP68, SRP54, SEC65, SRP21 and SRP14.</text>
</comment>
<keyword evidence="10" id="KW-1185">Reference proteome</keyword>
<dbReference type="AlphaFoldDB" id="A0A1Y2HL54"/>
<dbReference type="PANTHER" id="PTHR12013">
    <property type="entry name" value="SIGNAL RECOGNITION PARTICLE 14 KD PROTEIN"/>
    <property type="match status" value="1"/>
</dbReference>
<evidence type="ECO:0000256" key="8">
    <source>
        <dbReference type="SAM" id="MobiDB-lite"/>
    </source>
</evidence>